<keyword evidence="3" id="KW-0808">Transferase</keyword>
<accession>A0A1H5VM99</accession>
<keyword evidence="4" id="KW-1185">Reference proteome</keyword>
<dbReference type="Proteomes" id="UP000236754">
    <property type="component" value="Unassembled WGS sequence"/>
</dbReference>
<gene>
    <name evidence="3" type="ORF">SAMN05216223_102354</name>
</gene>
<dbReference type="Pfam" id="PF04230">
    <property type="entry name" value="PS_pyruv_trans"/>
    <property type="match status" value="1"/>
</dbReference>
<name>A0A1H5VM99_9ACTN</name>
<evidence type="ECO:0000259" key="2">
    <source>
        <dbReference type="Pfam" id="PF04230"/>
    </source>
</evidence>
<dbReference type="InterPro" id="IPR007345">
    <property type="entry name" value="Polysacch_pyruvyl_Trfase"/>
</dbReference>
<keyword evidence="1" id="KW-0175">Coiled coil</keyword>
<evidence type="ECO:0000313" key="4">
    <source>
        <dbReference type="Proteomes" id="UP000236754"/>
    </source>
</evidence>
<dbReference type="AlphaFoldDB" id="A0A1H5VM99"/>
<feature type="coiled-coil region" evidence="1">
    <location>
        <begin position="409"/>
        <end position="471"/>
    </location>
</feature>
<reference evidence="3 4" key="1">
    <citation type="submission" date="2016-10" db="EMBL/GenBank/DDBJ databases">
        <authorList>
            <person name="de Groot N.N."/>
        </authorList>
    </citation>
    <scope>NUCLEOTIDE SEQUENCE [LARGE SCALE GENOMIC DNA]</scope>
    <source>
        <strain evidence="3 4">CGMCC 4.2023</strain>
    </source>
</reference>
<sequence length="493" mass="54600">MKRILIRSGKSPFHAATHAEYLHRDLFGTNSGNLLFSDAVHRMLLTADTEVTSNGIRTDPSPERAAQINEEYDVFVVPLANAFRPTFHASLDRLSTLIEQLTIPVVVTGVGAQVGADYDTEELRPMEQSVRRFVSAVLDRSATIGVRGELTASYLNGLGFAQVDIIGCPSMFLHGDVFPTPSDPGTLGPDARIAINLSPDAIPVGDIGGIARHAFERFPALTYYAQNLVDAELLFWGDTSAEAGRHGSFPLQLTHELFQQNKVRVPLDPRTWLDELAGHDFAYGTRIHGNIAALLAGTPAVVLAHDSRTLELCRYFDLPHRMLTDLPADTDPAELHAQADFSGLLNGHKERFTRYTDFLDRNDLANTYDHGDAGAAFDARLAATELPPSVTVWDGGDDGALRYRFARLREQITDNRTSAERRANELAKKNKELQKRITAADTRHSTVEKELDALRKRVTAAEKRVSGIERRALVRIGPALRRRVPRVERKTED</sequence>
<feature type="domain" description="Polysaccharide pyruvyl transferase" evidence="2">
    <location>
        <begin position="90"/>
        <end position="307"/>
    </location>
</feature>
<dbReference type="EMBL" id="FNVU01000002">
    <property type="protein sequence ID" value="SEF88340.1"/>
    <property type="molecule type" value="Genomic_DNA"/>
</dbReference>
<dbReference type="GO" id="GO:0016740">
    <property type="term" value="F:transferase activity"/>
    <property type="evidence" value="ECO:0007669"/>
    <property type="project" value="UniProtKB-KW"/>
</dbReference>
<proteinExistence type="predicted"/>
<dbReference type="Gene3D" id="1.20.5.340">
    <property type="match status" value="1"/>
</dbReference>
<evidence type="ECO:0000256" key="1">
    <source>
        <dbReference type="SAM" id="Coils"/>
    </source>
</evidence>
<protein>
    <submittedName>
        <fullName evidence="3">Polysaccharide pyruvyl transferase</fullName>
    </submittedName>
</protein>
<dbReference type="RefSeq" id="WP_103884497.1">
    <property type="nucleotide sequence ID" value="NZ_FNVU01000002.1"/>
</dbReference>
<evidence type="ECO:0000313" key="3">
    <source>
        <dbReference type="EMBL" id="SEF88340.1"/>
    </source>
</evidence>
<organism evidence="3 4">
    <name type="scientific">Actinacidiphila yanglinensis</name>
    <dbReference type="NCBI Taxonomy" id="310779"/>
    <lineage>
        <taxon>Bacteria</taxon>
        <taxon>Bacillati</taxon>
        <taxon>Actinomycetota</taxon>
        <taxon>Actinomycetes</taxon>
        <taxon>Kitasatosporales</taxon>
        <taxon>Streptomycetaceae</taxon>
        <taxon>Actinacidiphila</taxon>
    </lineage>
</organism>
<dbReference type="OrthoDB" id="9767435at2"/>